<feature type="region of interest" description="Disordered" evidence="2">
    <location>
        <begin position="1"/>
        <end position="29"/>
    </location>
</feature>
<dbReference type="SUPFAM" id="SSF158791">
    <property type="entry name" value="MgtE N-terminal domain-like"/>
    <property type="match status" value="1"/>
</dbReference>
<dbReference type="AlphaFoldDB" id="A0A418SAY2"/>
<dbReference type="Gene3D" id="1.10.220.30">
    <property type="match status" value="1"/>
</dbReference>
<proteinExistence type="predicted"/>
<gene>
    <name evidence="3" type="ORF">PSAL_025310</name>
</gene>
<dbReference type="Proteomes" id="UP000283786">
    <property type="component" value="Chromosome"/>
</dbReference>
<feature type="coiled-coil region" evidence="1">
    <location>
        <begin position="115"/>
        <end position="149"/>
    </location>
</feature>
<sequence length="219" mass="23544">MARKSDKTAKRPAQPAPPKARKGARRKRRGSLPLIAGLLLASAALRVGLHSSEVLALDSAEEPHEAAMGVDMPEGNTALACEPDPDVAAMLEAFKTREARLDQRESQIRDRMNALSIADEEIEKKLAQLAEAEEALRATLALADNAAENDISRLVAVYENMKPKDAATLFEQMDPDFAAGFLGRMRPEAAAAVMSGLTPERAYTISVVLAGRNSSVPKD</sequence>
<organism evidence="3 4">
    <name type="scientific">Pseudooceanicola algae</name>
    <dbReference type="NCBI Taxonomy" id="1537215"/>
    <lineage>
        <taxon>Bacteria</taxon>
        <taxon>Pseudomonadati</taxon>
        <taxon>Pseudomonadota</taxon>
        <taxon>Alphaproteobacteria</taxon>
        <taxon>Rhodobacterales</taxon>
        <taxon>Paracoccaceae</taxon>
        <taxon>Pseudooceanicola</taxon>
    </lineage>
</organism>
<feature type="compositionally biased region" description="Basic residues" evidence="2">
    <location>
        <begin position="19"/>
        <end position="29"/>
    </location>
</feature>
<evidence type="ECO:0000256" key="1">
    <source>
        <dbReference type="SAM" id="Coils"/>
    </source>
</evidence>
<dbReference type="RefSeq" id="WP_119840994.1">
    <property type="nucleotide sequence ID" value="NZ_CP060436.1"/>
</dbReference>
<dbReference type="EMBL" id="CP060436">
    <property type="protein sequence ID" value="QPM91278.1"/>
    <property type="molecule type" value="Genomic_DNA"/>
</dbReference>
<evidence type="ECO:0000313" key="4">
    <source>
        <dbReference type="Proteomes" id="UP000283786"/>
    </source>
</evidence>
<accession>A0A418SAY2</accession>
<name>A0A418SAY2_9RHOB</name>
<dbReference type="OrthoDB" id="9791432at2"/>
<reference evidence="3 4" key="1">
    <citation type="submission" date="2020-08" db="EMBL/GenBank/DDBJ databases">
        <title>Genome sequence of Rhodobacteraceae bacterium Lw-13e.</title>
        <authorList>
            <person name="Poehlein A."/>
            <person name="Wolter L."/>
            <person name="Daniel R."/>
            <person name="Brinkhoff T."/>
        </authorList>
    </citation>
    <scope>NUCLEOTIDE SEQUENCE [LARGE SCALE GENOMIC DNA]</scope>
    <source>
        <strain evidence="3 4">Lw-13e</strain>
    </source>
</reference>
<protein>
    <submittedName>
        <fullName evidence="3">Uncharacterized protein</fullName>
    </submittedName>
</protein>
<dbReference type="KEGG" id="palw:PSAL_025310"/>
<keyword evidence="4" id="KW-1185">Reference proteome</keyword>
<keyword evidence="1" id="KW-0175">Coiled coil</keyword>
<evidence type="ECO:0000313" key="3">
    <source>
        <dbReference type="EMBL" id="QPM91278.1"/>
    </source>
</evidence>
<evidence type="ECO:0000256" key="2">
    <source>
        <dbReference type="SAM" id="MobiDB-lite"/>
    </source>
</evidence>